<reference evidence="2" key="1">
    <citation type="submission" date="2024-01" db="EMBL/GenBank/DDBJ databases">
        <title>The first autotrophic representatives of the genus Thermodesulfovibrio.</title>
        <authorList>
            <person name="Maltseva A.I."/>
            <person name="Elcheninov A.G."/>
            <person name="Kublanov I.V."/>
            <person name="Lebedinsky A.V."/>
            <person name="Frolov E.N."/>
        </authorList>
    </citation>
    <scope>NUCLEOTIDE SEQUENCE</scope>
    <source>
        <strain evidence="2">3907-1M</strain>
    </source>
</reference>
<evidence type="ECO:0000313" key="2">
    <source>
        <dbReference type="EMBL" id="XCH46832.1"/>
    </source>
</evidence>
<dbReference type="EMBL" id="CP144373">
    <property type="protein sequence ID" value="XCH46832.1"/>
    <property type="molecule type" value="Genomic_DNA"/>
</dbReference>
<proteinExistence type="predicted"/>
<keyword evidence="1" id="KW-1133">Transmembrane helix</keyword>
<sequence>MKTQVTRISSLFAALFVSTLFGIGQGSNSYTDAHAEVNYRQFVINLINLTFLTIYFLSFFPFYSLCFTCSLNIRG</sequence>
<keyword evidence="1" id="KW-0812">Transmembrane</keyword>
<dbReference type="AlphaFoldDB" id="A0AAU8GWI0"/>
<dbReference type="KEGG" id="taut:V4D30_00805"/>
<organism evidence="2">
    <name type="scientific">Thermodesulfovibrio autotrophicus</name>
    <dbReference type="NCBI Taxonomy" id="3118333"/>
    <lineage>
        <taxon>Bacteria</taxon>
        <taxon>Pseudomonadati</taxon>
        <taxon>Nitrospirota</taxon>
        <taxon>Thermodesulfovibrionia</taxon>
        <taxon>Thermodesulfovibrionales</taxon>
        <taxon>Thermodesulfovibrionaceae</taxon>
        <taxon>Thermodesulfovibrio</taxon>
    </lineage>
</organism>
<keyword evidence="1" id="KW-0472">Membrane</keyword>
<gene>
    <name evidence="2" type="ORF">V4D30_00805</name>
</gene>
<protein>
    <submittedName>
        <fullName evidence="2">Uncharacterized protein</fullName>
    </submittedName>
</protein>
<feature type="transmembrane region" description="Helical" evidence="1">
    <location>
        <begin position="42"/>
        <end position="66"/>
    </location>
</feature>
<accession>A0AAU8GWI0</accession>
<evidence type="ECO:0000256" key="1">
    <source>
        <dbReference type="SAM" id="Phobius"/>
    </source>
</evidence>
<name>A0AAU8GWI0_9BACT</name>
<dbReference type="RefSeq" id="WP_353684355.1">
    <property type="nucleotide sequence ID" value="NZ_CP144373.1"/>
</dbReference>